<keyword evidence="4 5" id="KW-0720">Serine protease</keyword>
<evidence type="ECO:0000313" key="10">
    <source>
        <dbReference type="Proteomes" id="UP001228905"/>
    </source>
</evidence>
<gene>
    <name evidence="9" type="ORF">QO010_000234</name>
</gene>
<keyword evidence="3 5" id="KW-0378">Hydrolase</keyword>
<evidence type="ECO:0000256" key="4">
    <source>
        <dbReference type="ARBA" id="ARBA00022825"/>
    </source>
</evidence>
<dbReference type="RefSeq" id="WP_307344839.1">
    <property type="nucleotide sequence ID" value="NZ_JAUSVS010000001.1"/>
</dbReference>
<dbReference type="InterPro" id="IPR000209">
    <property type="entry name" value="Peptidase_S8/S53_dom"/>
</dbReference>
<dbReference type="PANTHER" id="PTHR43806:SF11">
    <property type="entry name" value="CEREVISIN-RELATED"/>
    <property type="match status" value="1"/>
</dbReference>
<protein>
    <recommendedName>
        <fullName evidence="11">Peptidase S8</fullName>
    </recommendedName>
</protein>
<evidence type="ECO:0000259" key="6">
    <source>
        <dbReference type="Pfam" id="PF00082"/>
    </source>
</evidence>
<feature type="active site" description="Charge relay system" evidence="5">
    <location>
        <position position="228"/>
    </location>
</feature>
<organism evidence="9 10">
    <name type="scientific">Caulobacter ginsengisoli</name>
    <dbReference type="NCBI Taxonomy" id="400775"/>
    <lineage>
        <taxon>Bacteria</taxon>
        <taxon>Pseudomonadati</taxon>
        <taxon>Pseudomonadota</taxon>
        <taxon>Alphaproteobacteria</taxon>
        <taxon>Caulobacterales</taxon>
        <taxon>Caulobacteraceae</taxon>
        <taxon>Caulobacter</taxon>
    </lineage>
</organism>
<feature type="active site" description="Charge relay system" evidence="5">
    <location>
        <position position="28"/>
    </location>
</feature>
<dbReference type="InterPro" id="IPR050131">
    <property type="entry name" value="Peptidase_S8_subtilisin-like"/>
</dbReference>
<comment type="caution">
    <text evidence="9">The sequence shown here is derived from an EMBL/GenBank/DDBJ whole genome shotgun (WGS) entry which is preliminary data.</text>
</comment>
<comment type="similarity">
    <text evidence="1 5">Belongs to the peptidase S8 family.</text>
</comment>
<sequence length="675" mass="71740">MSLSGHHGIEALQRQTTGDQRICIAVIDGPVDLAHPCFDGADLSYLGEPPELSPSGQMTMHGTHVASVIFGQPGSPVEGIAPHCRGLLIPVYSEKRRRASQLNLSAAIDLAVESGAHIINISGGQLTHAGESEDLLANAIASARLKNVLVIAAAGNDRDPKTGRHECLHVPAALPSVLTVGAMDEAGQPMAMSCWGPAYKAQGVLALGKDVLGAMPGGDGVSRQTGTSLATPIVAGVAALLLSLQAGRGETPDPHGVRRAILNGAKACDPMHIEDCSPYMAGELDAVGAMNSLSREATMSEPRETTVAPQAELETLPPPMPAMVGAGAAEIRPQYEPVQAAPTALGARPLDLGVAPSAGCGCDVGKGLVFFIGLVGYDFGTEARRDSFKQQMPPVWYRNVDGNDEFRYAGDGAAMSDLEGQGFQAAPANPYDARQMVAYLRYRPDEASSLIWTLNLELTAVYAVEPVGPFAARVYETLVDMLDGQSQPDLSDGYVERVSVPAVLTGRTVRLFSGQEVSQLIVDAPRGMYAWKTTDLLARARPAIVQALKDAGPDPAGARRDSPEDILRQVLNKLYYEYRNLGVTSPDRAMNYAATNIFSLTEVLAAALAKGKSLDRIAVVKSPYGRIDSDCWDVQLKFMDPENTTRAFTVYRYTLDVSDKLPVTLGKVVSYSTTT</sequence>
<dbReference type="EMBL" id="JAUSVS010000001">
    <property type="protein sequence ID" value="MDQ0462486.1"/>
    <property type="molecule type" value="Genomic_DNA"/>
</dbReference>
<dbReference type="CDD" id="cd07476">
    <property type="entry name" value="Peptidases_S8_thiazoline_oxidase_subtilisin-like_protease"/>
    <property type="match status" value="1"/>
</dbReference>
<dbReference type="InterPro" id="IPR023828">
    <property type="entry name" value="Peptidase_S8_Ser-AS"/>
</dbReference>
<dbReference type="PROSITE" id="PS51892">
    <property type="entry name" value="SUBTILASE"/>
    <property type="match status" value="1"/>
</dbReference>
<proteinExistence type="inferred from homology"/>
<dbReference type="InterPro" id="IPR015500">
    <property type="entry name" value="Peptidase_S8_subtilisin-rel"/>
</dbReference>
<dbReference type="Pfam" id="PF00082">
    <property type="entry name" value="Peptidase_S8"/>
    <property type="match status" value="1"/>
</dbReference>
<evidence type="ECO:0000259" key="7">
    <source>
        <dbReference type="Pfam" id="PF18047"/>
    </source>
</evidence>
<dbReference type="Gene3D" id="3.40.50.200">
    <property type="entry name" value="Peptidase S8/S53 domain"/>
    <property type="match status" value="1"/>
</dbReference>
<keyword evidence="10" id="KW-1185">Reference proteome</keyword>
<evidence type="ECO:0000256" key="1">
    <source>
        <dbReference type="ARBA" id="ARBA00011073"/>
    </source>
</evidence>
<dbReference type="PANTHER" id="PTHR43806">
    <property type="entry name" value="PEPTIDASE S8"/>
    <property type="match status" value="1"/>
</dbReference>
<feature type="domain" description="Peptidase S8/S53" evidence="6">
    <location>
        <begin position="21"/>
        <end position="265"/>
    </location>
</feature>
<dbReference type="InterPro" id="IPR040483">
    <property type="entry name" value="PatG_dom"/>
</dbReference>
<dbReference type="SUPFAM" id="SSF52743">
    <property type="entry name" value="Subtilisin-like"/>
    <property type="match status" value="1"/>
</dbReference>
<evidence type="ECO:0000259" key="8">
    <source>
        <dbReference type="Pfam" id="PF18065"/>
    </source>
</evidence>
<dbReference type="InterPro" id="IPR034056">
    <property type="entry name" value="Pep_S8_PatG/PatA-like"/>
</dbReference>
<dbReference type="PRINTS" id="PR00723">
    <property type="entry name" value="SUBTILISIN"/>
</dbReference>
<accession>A0ABU0IKF1</accession>
<keyword evidence="2 5" id="KW-0645">Protease</keyword>
<evidence type="ECO:0000313" key="9">
    <source>
        <dbReference type="EMBL" id="MDQ0462486.1"/>
    </source>
</evidence>
<evidence type="ECO:0000256" key="5">
    <source>
        <dbReference type="PROSITE-ProRule" id="PRU01240"/>
    </source>
</evidence>
<dbReference type="InterPro" id="IPR040636">
    <property type="entry name" value="PatG_C"/>
</dbReference>
<evidence type="ECO:0008006" key="11">
    <source>
        <dbReference type="Google" id="ProtNLM"/>
    </source>
</evidence>
<evidence type="ECO:0000256" key="3">
    <source>
        <dbReference type="ARBA" id="ARBA00022801"/>
    </source>
</evidence>
<reference evidence="9 10" key="1">
    <citation type="submission" date="2023-07" db="EMBL/GenBank/DDBJ databases">
        <title>Genomic Encyclopedia of Type Strains, Phase IV (KMG-IV): sequencing the most valuable type-strain genomes for metagenomic binning, comparative biology and taxonomic classification.</title>
        <authorList>
            <person name="Goeker M."/>
        </authorList>
    </citation>
    <scope>NUCLEOTIDE SEQUENCE [LARGE SCALE GENOMIC DNA]</scope>
    <source>
        <strain evidence="9 10">DSM 18695</strain>
    </source>
</reference>
<dbReference type="PROSITE" id="PS00138">
    <property type="entry name" value="SUBTILASE_SER"/>
    <property type="match status" value="1"/>
</dbReference>
<evidence type="ECO:0000256" key="2">
    <source>
        <dbReference type="ARBA" id="ARBA00022670"/>
    </source>
</evidence>
<dbReference type="Proteomes" id="UP001228905">
    <property type="component" value="Unassembled WGS sequence"/>
</dbReference>
<name>A0ABU0IKF1_9CAUL</name>
<feature type="domain" description="PatG" evidence="7">
    <location>
        <begin position="369"/>
        <end position="504"/>
    </location>
</feature>
<dbReference type="Pfam" id="PF18047">
    <property type="entry name" value="PatG_D"/>
    <property type="match status" value="1"/>
</dbReference>
<feature type="active site" description="Charge relay system" evidence="5">
    <location>
        <position position="61"/>
    </location>
</feature>
<feature type="domain" description="PatG C-terminal" evidence="8">
    <location>
        <begin position="560"/>
        <end position="671"/>
    </location>
</feature>
<dbReference type="Pfam" id="PF18065">
    <property type="entry name" value="PatG_C"/>
    <property type="match status" value="1"/>
</dbReference>
<dbReference type="InterPro" id="IPR036852">
    <property type="entry name" value="Peptidase_S8/S53_dom_sf"/>
</dbReference>